<dbReference type="InterPro" id="IPR004391">
    <property type="entry name" value="Glu_race"/>
</dbReference>
<gene>
    <name evidence="7 8" type="primary">murI</name>
    <name evidence="8" type="ORF">HPS56_01385</name>
</gene>
<keyword evidence="6 7" id="KW-0961">Cell wall biogenesis/degradation</keyword>
<dbReference type="InterPro" id="IPR015942">
    <property type="entry name" value="Asp/Glu/hydantoin_racemase"/>
</dbReference>
<dbReference type="PROSITE" id="PS00923">
    <property type="entry name" value="ASP_GLU_RACEMASE_1"/>
    <property type="match status" value="1"/>
</dbReference>
<organism evidence="8 9">
    <name type="scientific">Xylanibacter muris</name>
    <dbReference type="NCBI Taxonomy" id="2736290"/>
    <lineage>
        <taxon>Bacteria</taxon>
        <taxon>Pseudomonadati</taxon>
        <taxon>Bacteroidota</taxon>
        <taxon>Bacteroidia</taxon>
        <taxon>Bacteroidales</taxon>
        <taxon>Prevotellaceae</taxon>
        <taxon>Xylanibacter</taxon>
    </lineage>
</organism>
<dbReference type="InterPro" id="IPR018187">
    <property type="entry name" value="Asp/Glu_racemase_AS_1"/>
</dbReference>
<dbReference type="Gene3D" id="3.40.50.1860">
    <property type="match status" value="2"/>
</dbReference>
<sequence>MPKVLPEAPGPIGIFDSGYGGLTILHGIRSLLPQYDYIYLGDNARAPYGSRSFGIVYEFTRQAVMCLFEMGCHIVILGCNTASAKALRTIQQNDLPLADAGRRVLGIIRPTAEIIGNLTETRHIGILATEGTIKSESYNMEIKKLFPDIKVSGVACPFWVPLVEYNEGNSPGADYFVEKRIKQLLKTDSDIDTIILGCTHYPLLLPKIRKFVPNNIRIVSQGDYVANSLKNYFIRHPEMEGKCTKCGKVQYLTTEDPDRFRETAQIFLHENIEVENISLGSMS</sequence>
<feature type="binding site" evidence="7">
    <location>
        <begin position="16"/>
        <end position="17"/>
    </location>
    <ligand>
        <name>substrate</name>
    </ligand>
</feature>
<dbReference type="HAMAP" id="MF_00258">
    <property type="entry name" value="Glu_racemase"/>
    <property type="match status" value="1"/>
</dbReference>
<comment type="catalytic activity">
    <reaction evidence="1 7">
        <text>L-glutamate = D-glutamate</text>
        <dbReference type="Rhea" id="RHEA:12813"/>
        <dbReference type="ChEBI" id="CHEBI:29985"/>
        <dbReference type="ChEBI" id="CHEBI:29986"/>
        <dbReference type="EC" id="5.1.1.3"/>
    </reaction>
</comment>
<dbReference type="GO" id="GO:0008881">
    <property type="term" value="F:glutamate racemase activity"/>
    <property type="evidence" value="ECO:0007669"/>
    <property type="project" value="UniProtKB-EC"/>
</dbReference>
<dbReference type="RefSeq" id="WP_172272696.1">
    <property type="nucleotide sequence ID" value="NZ_CASGMU010000001.1"/>
</dbReference>
<evidence type="ECO:0000313" key="9">
    <source>
        <dbReference type="Proteomes" id="UP000714420"/>
    </source>
</evidence>
<dbReference type="InterPro" id="IPR001920">
    <property type="entry name" value="Asp/Glu_race"/>
</dbReference>
<keyword evidence="3 7" id="KW-0133">Cell shape</keyword>
<evidence type="ECO:0000256" key="7">
    <source>
        <dbReference type="HAMAP-Rule" id="MF_00258"/>
    </source>
</evidence>
<keyword evidence="5 7" id="KW-0413">Isomerase</keyword>
<dbReference type="InterPro" id="IPR033134">
    <property type="entry name" value="Asp/Glu_racemase_AS_2"/>
</dbReference>
<feature type="active site" description="Proton donor/acceptor" evidence="7">
    <location>
        <position position="198"/>
    </location>
</feature>
<protein>
    <recommendedName>
        <fullName evidence="2 7">Glutamate racemase</fullName>
        <ecNumber evidence="2 7">5.1.1.3</ecNumber>
    </recommendedName>
</protein>
<comment type="pathway">
    <text evidence="7">Cell wall biogenesis; peptidoglycan biosynthesis.</text>
</comment>
<dbReference type="NCBIfam" id="TIGR00067">
    <property type="entry name" value="glut_race"/>
    <property type="match status" value="1"/>
</dbReference>
<name>A0ABX2AJ43_9BACT</name>
<comment type="function">
    <text evidence="7">Provides the (R)-glutamate required for cell wall biosynthesis.</text>
</comment>
<evidence type="ECO:0000256" key="3">
    <source>
        <dbReference type="ARBA" id="ARBA00022960"/>
    </source>
</evidence>
<feature type="binding site" evidence="7">
    <location>
        <begin position="80"/>
        <end position="81"/>
    </location>
    <ligand>
        <name>substrate</name>
    </ligand>
</feature>
<proteinExistence type="inferred from homology"/>
<reference evidence="8 9" key="1">
    <citation type="submission" date="2020-05" db="EMBL/GenBank/DDBJ databases">
        <title>Distinct polysaccharide utilization as determinants for interspecies competition between intestinal Prevotella spp.</title>
        <authorList>
            <person name="Galvez E.J.C."/>
            <person name="Iljazovic A."/>
            <person name="Strowig T."/>
        </authorList>
    </citation>
    <scope>NUCLEOTIDE SEQUENCE [LARGE SCALE GENOMIC DNA]</scope>
    <source>
        <strain evidence="8 9">PMUR</strain>
    </source>
</reference>
<dbReference type="SUPFAM" id="SSF53681">
    <property type="entry name" value="Aspartate/glutamate racemase"/>
    <property type="match status" value="2"/>
</dbReference>
<keyword evidence="9" id="KW-1185">Reference proteome</keyword>
<feature type="binding site" evidence="7">
    <location>
        <begin position="199"/>
        <end position="200"/>
    </location>
    <ligand>
        <name>substrate</name>
    </ligand>
</feature>
<dbReference type="Pfam" id="PF01177">
    <property type="entry name" value="Asp_Glu_race"/>
    <property type="match status" value="1"/>
</dbReference>
<evidence type="ECO:0000256" key="2">
    <source>
        <dbReference type="ARBA" id="ARBA00013090"/>
    </source>
</evidence>
<feature type="binding site" evidence="7">
    <location>
        <begin position="48"/>
        <end position="49"/>
    </location>
    <ligand>
        <name>substrate</name>
    </ligand>
</feature>
<evidence type="ECO:0000256" key="5">
    <source>
        <dbReference type="ARBA" id="ARBA00023235"/>
    </source>
</evidence>
<feature type="active site" description="Proton donor/acceptor" evidence="7">
    <location>
        <position position="79"/>
    </location>
</feature>
<keyword evidence="4 7" id="KW-0573">Peptidoglycan synthesis</keyword>
<evidence type="ECO:0000313" key="8">
    <source>
        <dbReference type="EMBL" id="NPD91025.1"/>
    </source>
</evidence>
<evidence type="ECO:0000256" key="6">
    <source>
        <dbReference type="ARBA" id="ARBA00023316"/>
    </source>
</evidence>
<dbReference type="EMBL" id="JABKKF010000001">
    <property type="protein sequence ID" value="NPD91025.1"/>
    <property type="molecule type" value="Genomic_DNA"/>
</dbReference>
<dbReference type="PROSITE" id="PS00924">
    <property type="entry name" value="ASP_GLU_RACEMASE_2"/>
    <property type="match status" value="1"/>
</dbReference>
<dbReference type="Proteomes" id="UP000714420">
    <property type="component" value="Unassembled WGS sequence"/>
</dbReference>
<dbReference type="PANTHER" id="PTHR21198">
    <property type="entry name" value="GLUTAMATE RACEMASE"/>
    <property type="match status" value="1"/>
</dbReference>
<comment type="similarity">
    <text evidence="7">Belongs to the aspartate/glutamate racemases family.</text>
</comment>
<evidence type="ECO:0000256" key="1">
    <source>
        <dbReference type="ARBA" id="ARBA00001602"/>
    </source>
</evidence>
<accession>A0ABX2AJ43</accession>
<evidence type="ECO:0000256" key="4">
    <source>
        <dbReference type="ARBA" id="ARBA00022984"/>
    </source>
</evidence>
<comment type="caution">
    <text evidence="8">The sequence shown here is derived from an EMBL/GenBank/DDBJ whole genome shotgun (WGS) entry which is preliminary data.</text>
</comment>
<dbReference type="EC" id="5.1.1.3" evidence="2 7"/>
<dbReference type="PANTHER" id="PTHR21198:SF2">
    <property type="entry name" value="GLUTAMATE RACEMASE"/>
    <property type="match status" value="1"/>
</dbReference>